<keyword evidence="4 7" id="KW-0418">Kinase</keyword>
<dbReference type="InterPro" id="IPR018483">
    <property type="entry name" value="Carb_kinase_FGGY_CS"/>
</dbReference>
<feature type="binding site" evidence="7">
    <location>
        <position position="83"/>
    </location>
    <ligand>
        <name>glycerol</name>
        <dbReference type="ChEBI" id="CHEBI:17754"/>
    </ligand>
</feature>
<dbReference type="GO" id="GO:0004370">
    <property type="term" value="F:glycerol kinase activity"/>
    <property type="evidence" value="ECO:0007669"/>
    <property type="project" value="UniProtKB-EC"/>
</dbReference>
<dbReference type="PROSITE" id="PS00933">
    <property type="entry name" value="FGGY_KINASES_1"/>
    <property type="match status" value="1"/>
</dbReference>
<feature type="binding site" evidence="7">
    <location>
        <position position="12"/>
    </location>
    <ligand>
        <name>ATP</name>
        <dbReference type="ChEBI" id="CHEBI:30616"/>
    </ligand>
</feature>
<protein>
    <recommendedName>
        <fullName evidence="7">Glycerol kinase</fullName>
        <ecNumber evidence="7">2.7.1.30</ecNumber>
    </recommendedName>
    <alternativeName>
        <fullName evidence="7">ATP:glycerol 3-phosphotransferase</fullName>
    </alternativeName>
    <alternativeName>
        <fullName evidence="7">Glycerokinase</fullName>
        <shortName evidence="7">GK</shortName>
    </alternativeName>
</protein>
<evidence type="ECO:0000256" key="5">
    <source>
        <dbReference type="ARBA" id="ARBA00022798"/>
    </source>
</evidence>
<organism evidence="11 12">
    <name type="scientific">Bacillus yunxiaonensis</name>
    <dbReference type="NCBI Taxonomy" id="3127665"/>
    <lineage>
        <taxon>Bacteria</taxon>
        <taxon>Bacillati</taxon>
        <taxon>Bacillota</taxon>
        <taxon>Bacilli</taxon>
        <taxon>Bacillales</taxon>
        <taxon>Bacillaceae</taxon>
        <taxon>Bacillus</taxon>
    </lineage>
</organism>
<feature type="binding site" evidence="7">
    <location>
        <position position="244"/>
    </location>
    <ligand>
        <name>sn-glycerol 3-phosphate</name>
        <dbReference type="ChEBI" id="CHEBI:57597"/>
    </ligand>
</feature>
<comment type="caution">
    <text evidence="11">The sequence shown here is derived from an EMBL/GenBank/DDBJ whole genome shotgun (WGS) entry which is preliminary data.</text>
</comment>
<feature type="binding site" evidence="7">
    <location>
        <position position="410"/>
    </location>
    <ligand>
        <name>ADP</name>
        <dbReference type="ChEBI" id="CHEBI:456216"/>
    </ligand>
</feature>
<dbReference type="InterPro" id="IPR018484">
    <property type="entry name" value="FGGY_N"/>
</dbReference>
<dbReference type="PANTHER" id="PTHR10196:SF69">
    <property type="entry name" value="GLYCEROL KINASE"/>
    <property type="match status" value="1"/>
</dbReference>
<evidence type="ECO:0000256" key="2">
    <source>
        <dbReference type="ARBA" id="ARBA00022679"/>
    </source>
</evidence>
<dbReference type="PANTHER" id="PTHR10196">
    <property type="entry name" value="SUGAR KINASE"/>
    <property type="match status" value="1"/>
</dbReference>
<dbReference type="RefSeq" id="WP_336483669.1">
    <property type="nucleotide sequence ID" value="NZ_JBAWSV010000007.1"/>
</dbReference>
<feature type="binding site" evidence="7">
    <location>
        <position position="14"/>
    </location>
    <ligand>
        <name>ATP</name>
        <dbReference type="ChEBI" id="CHEBI:30616"/>
    </ligand>
</feature>
<feature type="modified residue" description="Phosphohistidine; by HPr" evidence="7">
    <location>
        <position position="230"/>
    </location>
</feature>
<dbReference type="Gene3D" id="3.30.420.40">
    <property type="match status" value="2"/>
</dbReference>
<comment type="catalytic activity">
    <reaction evidence="7">
        <text>glycerol + ATP = sn-glycerol 3-phosphate + ADP + H(+)</text>
        <dbReference type="Rhea" id="RHEA:21644"/>
        <dbReference type="ChEBI" id="CHEBI:15378"/>
        <dbReference type="ChEBI" id="CHEBI:17754"/>
        <dbReference type="ChEBI" id="CHEBI:30616"/>
        <dbReference type="ChEBI" id="CHEBI:57597"/>
        <dbReference type="ChEBI" id="CHEBI:456216"/>
        <dbReference type="EC" id="2.7.1.30"/>
    </reaction>
</comment>
<comment type="PTM">
    <text evidence="7">The phosphoenolpyruvate-dependent sugar phosphotransferase system (PTS), including enzyme I, and histidine-containing protein (HPr) are required for the phosphorylation, which leads to the activation of the enzyme.</text>
</comment>
<evidence type="ECO:0000256" key="6">
    <source>
        <dbReference type="ARBA" id="ARBA00022840"/>
    </source>
</evidence>
<proteinExistence type="inferred from homology"/>
<evidence type="ECO:0000256" key="4">
    <source>
        <dbReference type="ARBA" id="ARBA00022777"/>
    </source>
</evidence>
<comment type="similarity">
    <text evidence="1 7 8">Belongs to the FGGY kinase family.</text>
</comment>
<evidence type="ECO:0000259" key="9">
    <source>
        <dbReference type="Pfam" id="PF00370"/>
    </source>
</evidence>
<dbReference type="EC" id="2.7.1.30" evidence="7"/>
<feature type="binding site" evidence="7">
    <location>
        <position position="266"/>
    </location>
    <ligand>
        <name>ADP</name>
        <dbReference type="ChEBI" id="CHEBI:456216"/>
    </ligand>
</feature>
<feature type="binding site" evidence="7">
    <location>
        <position position="12"/>
    </location>
    <ligand>
        <name>ADP</name>
        <dbReference type="ChEBI" id="CHEBI:456216"/>
    </ligand>
</feature>
<evidence type="ECO:0000256" key="3">
    <source>
        <dbReference type="ARBA" id="ARBA00022741"/>
    </source>
</evidence>
<dbReference type="InterPro" id="IPR000577">
    <property type="entry name" value="Carb_kinase_FGGY"/>
</dbReference>
<sequence>MEKFILSLDQGTTSSRAILFNKEGKIVHVAQKEFTQHFPKPGWVEHNPQEIWGSILAVIASCLSEANVKPEQIASIGITNQRETTVVWEKETGKPVYNAIVWQSRQTAEICDELKEKGYNDMVREKTGLLIDAYFSGTKVKWILDNVEGAREKAERGELLFGTIDTWLVWKLSGGNVHVTDYSNASRTLMYNIHELKWDEELLEMLTVPASMLPEVRPSSEVYGHTVDYHFFGQNVPIAGIAGDQQAALFGQACFGEGMAKNTYGTGCFMLMNTGEKAVASEHGLLTTIAWGLNGKVEYALEGSIFVAGSAIQWLRDGLRMFQDASESEVYASRVASTDGVYVVPAFVGLGTPYWDSEVRGAVFGLTRGTTKEHFVRATLESLAYQTKDVLCAMEADSGIELKTLRVDGGAVKNNFLMQFQGDILGVPVERPEVNETTALGAAYLAGLAVGYWKDQEEIAAQWNMDKSFAPAMEAGTSEELYAGWKKAIEATKAFK</sequence>
<feature type="binding site" evidence="7">
    <location>
        <position position="82"/>
    </location>
    <ligand>
        <name>glycerol</name>
        <dbReference type="ChEBI" id="CHEBI:17754"/>
    </ligand>
</feature>
<feature type="binding site" evidence="7">
    <location>
        <position position="410"/>
    </location>
    <ligand>
        <name>ATP</name>
        <dbReference type="ChEBI" id="CHEBI:30616"/>
    </ligand>
</feature>
<reference evidence="11 12" key="1">
    <citation type="submission" date="2024-01" db="EMBL/GenBank/DDBJ databases">
        <title>Seven novel Bacillus-like species.</title>
        <authorList>
            <person name="Liu G."/>
        </authorList>
    </citation>
    <scope>NUCLEOTIDE SEQUENCE [LARGE SCALE GENOMIC DNA]</scope>
    <source>
        <strain evidence="11 12">FJAT-53711</strain>
    </source>
</reference>
<dbReference type="InterPro" id="IPR043129">
    <property type="entry name" value="ATPase_NBD"/>
</dbReference>
<dbReference type="NCBIfam" id="TIGR01311">
    <property type="entry name" value="glycerol_kin"/>
    <property type="match status" value="1"/>
</dbReference>
<dbReference type="InterPro" id="IPR005999">
    <property type="entry name" value="Glycerol_kin"/>
</dbReference>
<feature type="binding site" evidence="7">
    <location>
        <position position="313"/>
    </location>
    <ligand>
        <name>ATP</name>
        <dbReference type="ChEBI" id="CHEBI:30616"/>
    </ligand>
</feature>
<feature type="binding site" evidence="7">
    <location>
        <position position="134"/>
    </location>
    <ligand>
        <name>glycerol</name>
        <dbReference type="ChEBI" id="CHEBI:17754"/>
    </ligand>
</feature>
<dbReference type="CDD" id="cd07786">
    <property type="entry name" value="FGGY_EcGK_like"/>
    <property type="match status" value="1"/>
</dbReference>
<feature type="domain" description="Carbohydrate kinase FGGY N-terminal" evidence="9">
    <location>
        <begin position="5"/>
        <end position="251"/>
    </location>
</feature>
<dbReference type="Proteomes" id="UP001367922">
    <property type="component" value="Unassembled WGS sequence"/>
</dbReference>
<feature type="binding site" evidence="7">
    <location>
        <position position="16"/>
    </location>
    <ligand>
        <name>ADP</name>
        <dbReference type="ChEBI" id="CHEBI:456216"/>
    </ligand>
</feature>
<evidence type="ECO:0000256" key="1">
    <source>
        <dbReference type="ARBA" id="ARBA00009156"/>
    </source>
</evidence>
<comment type="function">
    <text evidence="7">Key enzyme in the regulation of glycerol uptake and metabolism. Catalyzes the phosphorylation of glycerol to yield sn-glycerol 3-phosphate.</text>
</comment>
<keyword evidence="5 7" id="KW-0319">Glycerol metabolism</keyword>
<dbReference type="InterPro" id="IPR018485">
    <property type="entry name" value="FGGY_C"/>
</dbReference>
<dbReference type="Pfam" id="PF02782">
    <property type="entry name" value="FGGY_C"/>
    <property type="match status" value="1"/>
</dbReference>
<evidence type="ECO:0000313" key="11">
    <source>
        <dbReference type="EMBL" id="MEI4831603.1"/>
    </source>
</evidence>
<feature type="binding site" evidence="7">
    <location>
        <position position="244"/>
    </location>
    <ligand>
        <name>glycerol</name>
        <dbReference type="ChEBI" id="CHEBI:17754"/>
    </ligand>
</feature>
<dbReference type="Pfam" id="PF00370">
    <property type="entry name" value="FGGY_N"/>
    <property type="match status" value="1"/>
</dbReference>
<comment type="subunit">
    <text evidence="7">Homotetramer and homodimer (in equilibrium).</text>
</comment>
<feature type="binding site" evidence="7">
    <location>
        <position position="245"/>
    </location>
    <ligand>
        <name>glycerol</name>
        <dbReference type="ChEBI" id="CHEBI:17754"/>
    </ligand>
</feature>
<evidence type="ECO:0000256" key="7">
    <source>
        <dbReference type="HAMAP-Rule" id="MF_00186"/>
    </source>
</evidence>
<feature type="binding site" evidence="7">
    <location>
        <position position="134"/>
    </location>
    <ligand>
        <name>sn-glycerol 3-phosphate</name>
        <dbReference type="ChEBI" id="CHEBI:57597"/>
    </ligand>
</feature>
<feature type="binding site" evidence="7">
    <location>
        <position position="309"/>
    </location>
    <ligand>
        <name>ATP</name>
        <dbReference type="ChEBI" id="CHEBI:30616"/>
    </ligand>
</feature>
<dbReference type="EMBL" id="JBAWSV010000007">
    <property type="protein sequence ID" value="MEI4831603.1"/>
    <property type="molecule type" value="Genomic_DNA"/>
</dbReference>
<dbReference type="HAMAP" id="MF_00186">
    <property type="entry name" value="Glycerol_kin"/>
    <property type="match status" value="1"/>
</dbReference>
<keyword evidence="7" id="KW-0597">Phosphoprotein</keyword>
<feature type="binding site" evidence="7">
    <location>
        <position position="13"/>
    </location>
    <ligand>
        <name>ATP</name>
        <dbReference type="ChEBI" id="CHEBI:30616"/>
    </ligand>
</feature>
<keyword evidence="3 7" id="KW-0547">Nucleotide-binding</keyword>
<dbReference type="SUPFAM" id="SSF53067">
    <property type="entry name" value="Actin-like ATPase domain"/>
    <property type="match status" value="2"/>
</dbReference>
<feature type="binding site" evidence="7">
    <location>
        <position position="266"/>
    </location>
    <ligand>
        <name>ATP</name>
        <dbReference type="ChEBI" id="CHEBI:30616"/>
    </ligand>
</feature>
<dbReference type="PIRSF" id="PIRSF000538">
    <property type="entry name" value="GlpK"/>
    <property type="match status" value="1"/>
</dbReference>
<accession>A0ABU8G017</accession>
<feature type="binding site" evidence="7">
    <location>
        <position position="83"/>
    </location>
    <ligand>
        <name>sn-glycerol 3-phosphate</name>
        <dbReference type="ChEBI" id="CHEBI:57597"/>
    </ligand>
</feature>
<keyword evidence="12" id="KW-1185">Reference proteome</keyword>
<evidence type="ECO:0000256" key="8">
    <source>
        <dbReference type="RuleBase" id="RU003733"/>
    </source>
</evidence>
<feature type="binding site" evidence="7">
    <location>
        <position position="82"/>
    </location>
    <ligand>
        <name>sn-glycerol 3-phosphate</name>
        <dbReference type="ChEBI" id="CHEBI:57597"/>
    </ligand>
</feature>
<comment type="activity regulation">
    <text evidence="7">Activated by phosphorylation and inhibited by fructose 1,6-bisphosphate (FBP).</text>
</comment>
<keyword evidence="2 7" id="KW-0808">Transferase</keyword>
<evidence type="ECO:0000259" key="10">
    <source>
        <dbReference type="Pfam" id="PF02782"/>
    </source>
</evidence>
<gene>
    <name evidence="7 11" type="primary">glpK</name>
    <name evidence="11" type="ORF">WAX78_19430</name>
</gene>
<feature type="binding site" evidence="7">
    <location>
        <position position="309"/>
    </location>
    <ligand>
        <name>ADP</name>
        <dbReference type="ChEBI" id="CHEBI:456216"/>
    </ligand>
</feature>
<dbReference type="PROSITE" id="PS00445">
    <property type="entry name" value="FGGY_KINASES_2"/>
    <property type="match status" value="1"/>
</dbReference>
<dbReference type="NCBIfam" id="NF000756">
    <property type="entry name" value="PRK00047.1"/>
    <property type="match status" value="1"/>
</dbReference>
<evidence type="ECO:0000313" key="12">
    <source>
        <dbReference type="Proteomes" id="UP001367922"/>
    </source>
</evidence>
<name>A0ABU8G017_9BACI</name>
<comment type="pathway">
    <text evidence="7">Polyol metabolism; glycerol degradation via glycerol kinase pathway; sn-glycerol 3-phosphate from glycerol: step 1/1.</text>
</comment>
<feature type="binding site" evidence="7">
    <location>
        <position position="12"/>
    </location>
    <ligand>
        <name>sn-glycerol 3-phosphate</name>
        <dbReference type="ChEBI" id="CHEBI:57597"/>
    </ligand>
</feature>
<feature type="binding site" evidence="7">
    <location>
        <position position="414"/>
    </location>
    <ligand>
        <name>ADP</name>
        <dbReference type="ChEBI" id="CHEBI:456216"/>
    </ligand>
</feature>
<keyword evidence="6 7" id="KW-0067">ATP-binding</keyword>
<feature type="domain" description="Carbohydrate kinase FGGY C-terminal" evidence="10">
    <location>
        <begin position="261"/>
        <end position="449"/>
    </location>
</feature>